<dbReference type="PANTHER" id="PTHR43394:SF1">
    <property type="entry name" value="ATP-BINDING CASSETTE SUB-FAMILY B MEMBER 10, MITOCHONDRIAL"/>
    <property type="match status" value="1"/>
</dbReference>
<evidence type="ECO:0000256" key="3">
    <source>
        <dbReference type="ARBA" id="ARBA00022692"/>
    </source>
</evidence>
<feature type="domain" description="ABC transmembrane type-1" evidence="10">
    <location>
        <begin position="32"/>
        <end position="311"/>
    </location>
</feature>
<dbReference type="PROSITE" id="PS50929">
    <property type="entry name" value="ABC_TM1F"/>
    <property type="match status" value="1"/>
</dbReference>
<evidence type="ECO:0000256" key="6">
    <source>
        <dbReference type="ARBA" id="ARBA00022989"/>
    </source>
</evidence>
<comment type="caution">
    <text evidence="11">The sequence shown here is derived from an EMBL/GenBank/DDBJ whole genome shotgun (WGS) entry which is preliminary data.</text>
</comment>
<dbReference type="FunFam" id="3.40.50.300:FF:000218">
    <property type="entry name" value="Multidrug ABC transporter ATP-binding protein"/>
    <property type="match status" value="1"/>
</dbReference>
<evidence type="ECO:0000256" key="7">
    <source>
        <dbReference type="ARBA" id="ARBA00023136"/>
    </source>
</evidence>
<dbReference type="CDD" id="cd07346">
    <property type="entry name" value="ABC_6TM_exporters"/>
    <property type="match status" value="1"/>
</dbReference>
<feature type="transmembrane region" description="Helical" evidence="8">
    <location>
        <begin position="171"/>
        <end position="189"/>
    </location>
</feature>
<dbReference type="InterPro" id="IPR036640">
    <property type="entry name" value="ABC1_TM_sf"/>
</dbReference>
<feature type="transmembrane region" description="Helical" evidence="8">
    <location>
        <begin position="261"/>
        <end position="278"/>
    </location>
</feature>
<evidence type="ECO:0000259" key="10">
    <source>
        <dbReference type="PROSITE" id="PS50929"/>
    </source>
</evidence>
<dbReference type="RefSeq" id="WP_190928606.1">
    <property type="nucleotide sequence ID" value="NZ_JACXJA010000016.1"/>
</dbReference>
<dbReference type="Gene3D" id="1.20.1560.10">
    <property type="entry name" value="ABC transporter type 1, transmembrane domain"/>
    <property type="match status" value="1"/>
</dbReference>
<evidence type="ECO:0000313" key="12">
    <source>
        <dbReference type="Proteomes" id="UP000639396"/>
    </source>
</evidence>
<dbReference type="EMBL" id="JACXJA010000016">
    <property type="protein sequence ID" value="MBD2863110.1"/>
    <property type="molecule type" value="Genomic_DNA"/>
</dbReference>
<dbReference type="Pfam" id="PF00664">
    <property type="entry name" value="ABC_membrane"/>
    <property type="match status" value="1"/>
</dbReference>
<proteinExistence type="inferred from homology"/>
<comment type="subcellular location">
    <subcellularLocation>
        <location evidence="1">Cell membrane</location>
        <topology evidence="1">Multi-pass membrane protein</topology>
    </subcellularLocation>
</comment>
<evidence type="ECO:0000259" key="9">
    <source>
        <dbReference type="PROSITE" id="PS50893"/>
    </source>
</evidence>
<keyword evidence="3 8" id="KW-0812">Transmembrane</keyword>
<dbReference type="SUPFAM" id="SSF52540">
    <property type="entry name" value="P-loop containing nucleoside triphosphate hydrolases"/>
    <property type="match status" value="1"/>
</dbReference>
<protein>
    <submittedName>
        <fullName evidence="11">ABC transporter ATP-binding protein</fullName>
    </submittedName>
</protein>
<dbReference type="PANTHER" id="PTHR43394">
    <property type="entry name" value="ATP-DEPENDENT PERMEASE MDL1, MITOCHONDRIAL"/>
    <property type="match status" value="1"/>
</dbReference>
<accession>A0A927CC11</accession>
<dbReference type="SUPFAM" id="SSF90123">
    <property type="entry name" value="ABC transporter transmembrane region"/>
    <property type="match status" value="1"/>
</dbReference>
<dbReference type="InterPro" id="IPR003439">
    <property type="entry name" value="ABC_transporter-like_ATP-bd"/>
</dbReference>
<dbReference type="PROSITE" id="PS50893">
    <property type="entry name" value="ABC_TRANSPORTER_2"/>
    <property type="match status" value="1"/>
</dbReference>
<keyword evidence="7 8" id="KW-0472">Membrane</keyword>
<dbReference type="Pfam" id="PF00005">
    <property type="entry name" value="ABC_tran"/>
    <property type="match status" value="1"/>
</dbReference>
<evidence type="ECO:0000256" key="1">
    <source>
        <dbReference type="ARBA" id="ARBA00004651"/>
    </source>
</evidence>
<keyword evidence="4" id="KW-0547">Nucleotide-binding</keyword>
<dbReference type="InterPro" id="IPR003593">
    <property type="entry name" value="AAA+_ATPase"/>
</dbReference>
<sequence length="592" mass="65869">MTKPVSTDSDKSLWAVYVWCVSFLKPYLFLLVLLITSAAVVSAAELAIPQFIRTFIDVTLPSGDRSGYYSAMAWLAGIIAIMIAAGMVQNLLRRMLQERAARDLQVAILGHLRRLGFAYFERTPSGQTLSLVHTEVAAAQNLYRQHFPAMIGSFLFSALSIAIMASTHIGLTLIVIPCFLLYYVFGPMLERKASVSGKEMSQNRIEENQKAYESVSAAMELRAFGAHGWDMNRYNEKVTAHNRSMIRTYWYAYLRGTNRRLTYYAGAIAVFIYGYHLIQHDLLTVGGFVSFLLYYFAAMHRLTAVVTSVTEQKVLMYQAEKLYQFIRRKPLVEPPAEPVRRDSIQGEIRFERVSFSYDNGRLVLKEMDLVVRPGQRVALVGQSGCGKSTALKLIGRFYDPDSGSVRIDGILVRDLSPDSLGHALGYVFQDTYLFGASVKENIRFGQPDATDEEVELAAKAAFAHDFITELPDGYDTLVGERGVRLSGGQKQRISIARMFIKNPAVVLLDEATSALDNTSEREVKSALDRLLAGRTVIAVAHRLTTISDFDVIAMMEDGRVIEFGTYKQLIAAGGAFKQLAEGEAPRKEGAGV</sequence>
<dbReference type="PROSITE" id="PS00211">
    <property type="entry name" value="ABC_TRANSPORTER_1"/>
    <property type="match status" value="1"/>
</dbReference>
<keyword evidence="6 8" id="KW-1133">Transmembrane helix</keyword>
<evidence type="ECO:0000313" key="11">
    <source>
        <dbReference type="EMBL" id="MBD2863110.1"/>
    </source>
</evidence>
<gene>
    <name evidence="11" type="ORF">IDH45_14040</name>
</gene>
<dbReference type="InterPro" id="IPR027417">
    <property type="entry name" value="P-loop_NTPase"/>
</dbReference>
<dbReference type="Gene3D" id="3.40.50.300">
    <property type="entry name" value="P-loop containing nucleotide triphosphate hydrolases"/>
    <property type="match status" value="1"/>
</dbReference>
<feature type="transmembrane region" description="Helical" evidence="8">
    <location>
        <begin position="284"/>
        <end position="306"/>
    </location>
</feature>
<name>A0A927CC11_9BACL</name>
<evidence type="ECO:0000256" key="2">
    <source>
        <dbReference type="ARBA" id="ARBA00005417"/>
    </source>
</evidence>
<dbReference type="GO" id="GO:0016887">
    <property type="term" value="F:ATP hydrolysis activity"/>
    <property type="evidence" value="ECO:0007669"/>
    <property type="project" value="InterPro"/>
</dbReference>
<organism evidence="11 12">
    <name type="scientific">Paenibacillus oceani</name>
    <dbReference type="NCBI Taxonomy" id="2772510"/>
    <lineage>
        <taxon>Bacteria</taxon>
        <taxon>Bacillati</taxon>
        <taxon>Bacillota</taxon>
        <taxon>Bacilli</taxon>
        <taxon>Bacillales</taxon>
        <taxon>Paenibacillaceae</taxon>
        <taxon>Paenibacillus</taxon>
    </lineage>
</organism>
<feature type="transmembrane region" description="Helical" evidence="8">
    <location>
        <begin position="68"/>
        <end position="92"/>
    </location>
</feature>
<feature type="transmembrane region" description="Helical" evidence="8">
    <location>
        <begin position="147"/>
        <end position="165"/>
    </location>
</feature>
<dbReference type="SMART" id="SM00382">
    <property type="entry name" value="AAA"/>
    <property type="match status" value="1"/>
</dbReference>
<dbReference type="GO" id="GO:0005524">
    <property type="term" value="F:ATP binding"/>
    <property type="evidence" value="ECO:0007669"/>
    <property type="project" value="UniProtKB-KW"/>
</dbReference>
<dbReference type="GO" id="GO:0005886">
    <property type="term" value="C:plasma membrane"/>
    <property type="evidence" value="ECO:0007669"/>
    <property type="project" value="UniProtKB-SubCell"/>
</dbReference>
<dbReference type="InterPro" id="IPR011527">
    <property type="entry name" value="ABC1_TM_dom"/>
</dbReference>
<dbReference type="GO" id="GO:0015421">
    <property type="term" value="F:ABC-type oligopeptide transporter activity"/>
    <property type="evidence" value="ECO:0007669"/>
    <property type="project" value="TreeGrafter"/>
</dbReference>
<dbReference type="InterPro" id="IPR039421">
    <property type="entry name" value="Type_1_exporter"/>
</dbReference>
<evidence type="ECO:0000256" key="4">
    <source>
        <dbReference type="ARBA" id="ARBA00022741"/>
    </source>
</evidence>
<comment type="similarity">
    <text evidence="2">Belongs to the ABC transporter superfamily.</text>
</comment>
<reference evidence="11" key="1">
    <citation type="submission" date="2020-09" db="EMBL/GenBank/DDBJ databases">
        <title>A novel bacterium of genus Paenibacillus, isolated from South China Sea.</title>
        <authorList>
            <person name="Huang H."/>
            <person name="Mo K."/>
            <person name="Hu Y."/>
        </authorList>
    </citation>
    <scope>NUCLEOTIDE SEQUENCE</scope>
    <source>
        <strain evidence="11">IB182363</strain>
    </source>
</reference>
<dbReference type="InterPro" id="IPR017871">
    <property type="entry name" value="ABC_transporter-like_CS"/>
</dbReference>
<evidence type="ECO:0000256" key="8">
    <source>
        <dbReference type="SAM" id="Phobius"/>
    </source>
</evidence>
<dbReference type="Proteomes" id="UP000639396">
    <property type="component" value="Unassembled WGS sequence"/>
</dbReference>
<feature type="domain" description="ABC transporter" evidence="9">
    <location>
        <begin position="348"/>
        <end position="582"/>
    </location>
</feature>
<keyword evidence="5 11" id="KW-0067">ATP-binding</keyword>
<keyword evidence="12" id="KW-1185">Reference proteome</keyword>
<dbReference type="AlphaFoldDB" id="A0A927CC11"/>
<evidence type="ECO:0000256" key="5">
    <source>
        <dbReference type="ARBA" id="ARBA00022840"/>
    </source>
</evidence>